<reference evidence="1 2" key="1">
    <citation type="submission" date="2020-02" db="EMBL/GenBank/DDBJ databases">
        <title>Pseudoroseicyclus tamarix, sp. nov., isolated from offshore sediment of a Tamarix chinensis forest.</title>
        <authorList>
            <person name="Gai Y."/>
        </authorList>
    </citation>
    <scope>NUCLEOTIDE SEQUENCE [LARGE SCALE GENOMIC DNA]</scope>
    <source>
        <strain evidence="1 2">CLL3-39</strain>
    </source>
</reference>
<dbReference type="Proteomes" id="UP000474757">
    <property type="component" value="Unassembled WGS sequence"/>
</dbReference>
<dbReference type="Pfam" id="PF04365">
    <property type="entry name" value="BrnT_toxin"/>
    <property type="match status" value="1"/>
</dbReference>
<evidence type="ECO:0000313" key="1">
    <source>
        <dbReference type="EMBL" id="NDV00943.1"/>
    </source>
</evidence>
<dbReference type="InterPro" id="IPR038573">
    <property type="entry name" value="BrnT_sf"/>
</dbReference>
<dbReference type="RefSeq" id="WP_163891981.1">
    <property type="nucleotide sequence ID" value="NZ_JAAFYS010000002.1"/>
</dbReference>
<organism evidence="1 2">
    <name type="scientific">Pseudoroseicyclus tamaricis</name>
    <dbReference type="NCBI Taxonomy" id="2705421"/>
    <lineage>
        <taxon>Bacteria</taxon>
        <taxon>Pseudomonadati</taxon>
        <taxon>Pseudomonadota</taxon>
        <taxon>Alphaproteobacteria</taxon>
        <taxon>Rhodobacterales</taxon>
        <taxon>Paracoccaceae</taxon>
        <taxon>Pseudoroseicyclus</taxon>
    </lineage>
</organism>
<proteinExistence type="predicted"/>
<sequence>MLFEWDAAKSDATRAARGFGFEEVTAVFLDPGRVTFQDDRKDYGEVRWTAFGLIEGRLFAVTYTWRGEAVRIVSARKANARERKRYDGNQDLPT</sequence>
<comment type="caution">
    <text evidence="1">The sequence shown here is derived from an EMBL/GenBank/DDBJ whole genome shotgun (WGS) entry which is preliminary data.</text>
</comment>
<dbReference type="InterPro" id="IPR007460">
    <property type="entry name" value="BrnT_toxin"/>
</dbReference>
<keyword evidence="2" id="KW-1185">Reference proteome</keyword>
<gene>
    <name evidence="1" type="ORF">GZA08_08165</name>
</gene>
<dbReference type="AlphaFoldDB" id="A0A6B2JHZ6"/>
<evidence type="ECO:0000313" key="2">
    <source>
        <dbReference type="Proteomes" id="UP000474757"/>
    </source>
</evidence>
<protein>
    <submittedName>
        <fullName evidence="1">BrnT family toxin</fullName>
    </submittedName>
</protein>
<accession>A0A6B2JHZ6</accession>
<dbReference type="Gene3D" id="3.10.450.530">
    <property type="entry name" value="Ribonuclease toxin, BrnT, of type II toxin-antitoxin system"/>
    <property type="match status" value="1"/>
</dbReference>
<dbReference type="EMBL" id="JAAGAB010000002">
    <property type="protein sequence ID" value="NDV00943.1"/>
    <property type="molecule type" value="Genomic_DNA"/>
</dbReference>
<name>A0A6B2JHZ6_9RHOB</name>